<evidence type="ECO:0000313" key="2">
    <source>
        <dbReference type="Proteomes" id="UP000639051"/>
    </source>
</evidence>
<evidence type="ECO:0008006" key="3">
    <source>
        <dbReference type="Google" id="ProtNLM"/>
    </source>
</evidence>
<evidence type="ECO:0000313" key="1">
    <source>
        <dbReference type="EMBL" id="MBL0704909.1"/>
    </source>
</evidence>
<sequence>MKTTSGATAVQIVEKRSGVRRILEHLGSAHGEADLAVLMQAAQDRLT</sequence>
<organism evidence="1 2">
    <name type="scientific">Sinomonas cellulolyticus</name>
    <dbReference type="NCBI Taxonomy" id="2801916"/>
    <lineage>
        <taxon>Bacteria</taxon>
        <taxon>Bacillati</taxon>
        <taxon>Actinomycetota</taxon>
        <taxon>Actinomycetes</taxon>
        <taxon>Micrococcales</taxon>
        <taxon>Micrococcaceae</taxon>
        <taxon>Sinomonas</taxon>
    </lineage>
</organism>
<accession>A0ABS1JZS1</accession>
<keyword evidence="2" id="KW-1185">Reference proteome</keyword>
<gene>
    <name evidence="1" type="ORF">JJE72_05230</name>
</gene>
<proteinExistence type="predicted"/>
<comment type="caution">
    <text evidence="1">The sequence shown here is derived from an EMBL/GenBank/DDBJ whole genome shotgun (WGS) entry which is preliminary data.</text>
</comment>
<dbReference type="EMBL" id="JAERRC010000012">
    <property type="protein sequence ID" value="MBL0704909.1"/>
    <property type="molecule type" value="Genomic_DNA"/>
</dbReference>
<name>A0ABS1JZS1_9MICC</name>
<reference evidence="1 2" key="1">
    <citation type="submission" date="2021-01" db="EMBL/GenBank/DDBJ databases">
        <title>Genome public.</title>
        <authorList>
            <person name="Liu C."/>
            <person name="Sun Q."/>
        </authorList>
    </citation>
    <scope>NUCLEOTIDE SEQUENCE [LARGE SCALE GENOMIC DNA]</scope>
    <source>
        <strain evidence="1 2">JC656</strain>
    </source>
</reference>
<dbReference type="Proteomes" id="UP000639051">
    <property type="component" value="Unassembled WGS sequence"/>
</dbReference>
<dbReference type="RefSeq" id="WP_189693290.1">
    <property type="nucleotide sequence ID" value="NZ_BNCM01000004.1"/>
</dbReference>
<protein>
    <recommendedName>
        <fullName evidence="3">Transposase</fullName>
    </recommendedName>
</protein>